<evidence type="ECO:0000313" key="2">
    <source>
        <dbReference type="EMBL" id="KAF1764791.1"/>
    </source>
</evidence>
<dbReference type="CTD" id="78773984"/>
<gene>
    <name evidence="2" type="ORF">GCK72_004741</name>
</gene>
<dbReference type="RefSeq" id="XP_053589059.1">
    <property type="nucleotide sequence ID" value="XM_053724865.1"/>
</dbReference>
<organism evidence="2 3">
    <name type="scientific">Caenorhabditis remanei</name>
    <name type="common">Caenorhabditis vulgaris</name>
    <dbReference type="NCBI Taxonomy" id="31234"/>
    <lineage>
        <taxon>Eukaryota</taxon>
        <taxon>Metazoa</taxon>
        <taxon>Ecdysozoa</taxon>
        <taxon>Nematoda</taxon>
        <taxon>Chromadorea</taxon>
        <taxon>Rhabditida</taxon>
        <taxon>Rhabditina</taxon>
        <taxon>Rhabditomorpha</taxon>
        <taxon>Rhabditoidea</taxon>
        <taxon>Rhabditidae</taxon>
        <taxon>Peloderinae</taxon>
        <taxon>Caenorhabditis</taxon>
    </lineage>
</organism>
<feature type="region of interest" description="Disordered" evidence="1">
    <location>
        <begin position="1"/>
        <end position="21"/>
    </location>
</feature>
<dbReference type="GeneID" id="78773984"/>
<proteinExistence type="predicted"/>
<comment type="caution">
    <text evidence="2">The sequence shown here is derived from an EMBL/GenBank/DDBJ whole genome shotgun (WGS) entry which is preliminary data.</text>
</comment>
<dbReference type="Proteomes" id="UP000483820">
    <property type="component" value="Chromosome II"/>
</dbReference>
<evidence type="ECO:0000313" key="3">
    <source>
        <dbReference type="Proteomes" id="UP000483820"/>
    </source>
</evidence>
<sequence length="69" mass="7672">MSHCTLGRQCGDYGSHDSGENGGCLIKPVRDNVAVRDDVTLFGYQRHDTKLESERRTVDKENCWGGGED</sequence>
<dbReference type="EMBL" id="WUAV01000002">
    <property type="protein sequence ID" value="KAF1764791.1"/>
    <property type="molecule type" value="Genomic_DNA"/>
</dbReference>
<accession>A0A6A5HCZ7</accession>
<reference evidence="2 3" key="1">
    <citation type="submission" date="2019-12" db="EMBL/GenBank/DDBJ databases">
        <title>Chromosome-level assembly of the Caenorhabditis remanei genome.</title>
        <authorList>
            <person name="Teterina A.A."/>
            <person name="Willis J.H."/>
            <person name="Phillips P.C."/>
        </authorList>
    </citation>
    <scope>NUCLEOTIDE SEQUENCE [LARGE SCALE GENOMIC DNA]</scope>
    <source>
        <strain evidence="2 3">PX506</strain>
        <tissue evidence="2">Whole organism</tissue>
    </source>
</reference>
<protein>
    <submittedName>
        <fullName evidence="2">Uncharacterized protein</fullName>
    </submittedName>
</protein>
<dbReference type="KEGG" id="crq:GCK72_004741"/>
<name>A0A6A5HCZ7_CAERE</name>
<evidence type="ECO:0000256" key="1">
    <source>
        <dbReference type="SAM" id="MobiDB-lite"/>
    </source>
</evidence>
<dbReference type="AlphaFoldDB" id="A0A6A5HCZ7"/>